<name>A0A315YV23_SEDFL</name>
<dbReference type="AlphaFoldDB" id="A0A315YV23"/>
<proteinExistence type="predicted"/>
<accession>A0A315YV23</accession>
<evidence type="ECO:0000313" key="2">
    <source>
        <dbReference type="Proteomes" id="UP000245535"/>
    </source>
</evidence>
<protein>
    <submittedName>
        <fullName evidence="1">Uncharacterized protein</fullName>
    </submittedName>
</protein>
<dbReference type="EMBL" id="QGDO01000014">
    <property type="protein sequence ID" value="PWJ33245.1"/>
    <property type="molecule type" value="Genomic_DNA"/>
</dbReference>
<comment type="caution">
    <text evidence="1">The sequence shown here is derived from an EMBL/GenBank/DDBJ whole genome shotgun (WGS) entry which is preliminary data.</text>
</comment>
<evidence type="ECO:0000313" key="1">
    <source>
        <dbReference type="EMBL" id="PWJ33245.1"/>
    </source>
</evidence>
<sequence length="181" mass="21055">MTFSLLTAFHNRQEKTILNFASEQTDFEILQSFKAGYFVNSIENHELHDKKYEIAIKAKKSHSNKNSYDKTVYTRIQMWQFDFGTTEKRIQATDSLLNCFPNDCAKIKRQIDQGLKITPSIWIIEDKTIYIARTACEQVDDKWTEFKGEFADSFADNSTEIIVTECGKLTWTTKEKIKNAP</sequence>
<gene>
    <name evidence="1" type="ORF">BC781_1147</name>
</gene>
<dbReference type="Proteomes" id="UP000245535">
    <property type="component" value="Unassembled WGS sequence"/>
</dbReference>
<keyword evidence="2" id="KW-1185">Reference proteome</keyword>
<organism evidence="1 2">
    <name type="scientific">Sediminitomix flava</name>
    <dbReference type="NCBI Taxonomy" id="379075"/>
    <lineage>
        <taxon>Bacteria</taxon>
        <taxon>Pseudomonadati</taxon>
        <taxon>Bacteroidota</taxon>
        <taxon>Cytophagia</taxon>
        <taxon>Cytophagales</taxon>
        <taxon>Flammeovirgaceae</taxon>
        <taxon>Sediminitomix</taxon>
    </lineage>
</organism>
<reference evidence="1 2" key="1">
    <citation type="submission" date="2018-03" db="EMBL/GenBank/DDBJ databases">
        <title>Genomic Encyclopedia of Archaeal and Bacterial Type Strains, Phase II (KMG-II): from individual species to whole genera.</title>
        <authorList>
            <person name="Goeker M."/>
        </authorList>
    </citation>
    <scope>NUCLEOTIDE SEQUENCE [LARGE SCALE GENOMIC DNA]</scope>
    <source>
        <strain evidence="1 2">DSM 28229</strain>
    </source>
</reference>